<keyword evidence="3" id="KW-1185">Reference proteome</keyword>
<dbReference type="EMBL" id="VNJI01000005">
    <property type="protein sequence ID" value="TVY10897.1"/>
    <property type="molecule type" value="Genomic_DNA"/>
</dbReference>
<dbReference type="Pfam" id="PF13215">
    <property type="entry name" value="DUF4023"/>
    <property type="match status" value="1"/>
</dbReference>
<dbReference type="AlphaFoldDB" id="A0A559KFK4"/>
<dbReference type="Proteomes" id="UP000317036">
    <property type="component" value="Unassembled WGS sequence"/>
</dbReference>
<feature type="compositionally biased region" description="Polar residues" evidence="1">
    <location>
        <begin position="1"/>
        <end position="10"/>
    </location>
</feature>
<dbReference type="OrthoDB" id="2631586at2"/>
<evidence type="ECO:0000313" key="2">
    <source>
        <dbReference type="EMBL" id="TVY10897.1"/>
    </source>
</evidence>
<dbReference type="InterPro" id="IPR025097">
    <property type="entry name" value="DUF4023"/>
</dbReference>
<gene>
    <name evidence="2" type="ORF">FPZ49_05290</name>
</gene>
<feature type="region of interest" description="Disordered" evidence="1">
    <location>
        <begin position="1"/>
        <end position="45"/>
    </location>
</feature>
<evidence type="ECO:0000313" key="3">
    <source>
        <dbReference type="Proteomes" id="UP000317036"/>
    </source>
</evidence>
<reference evidence="2 3" key="1">
    <citation type="submission" date="2019-07" db="EMBL/GenBank/DDBJ databases">
        <authorList>
            <person name="Kim J."/>
        </authorList>
    </citation>
    <scope>NUCLEOTIDE SEQUENCE [LARGE SCALE GENOMIC DNA]</scope>
    <source>
        <strain evidence="2 3">JC52</strain>
    </source>
</reference>
<name>A0A559KFK4_9BACL</name>
<protein>
    <submittedName>
        <fullName evidence="2">DUF4023 domain-containing protein</fullName>
    </submittedName>
</protein>
<sequence length="45" mass="5139">MPNSDLNGDTETFVKKIQDNQKKAEKNKRTQGDGFTGKHLPNNRH</sequence>
<comment type="caution">
    <text evidence="2">The sequence shown here is derived from an EMBL/GenBank/DDBJ whole genome shotgun (WGS) entry which is preliminary data.</text>
</comment>
<feature type="compositionally biased region" description="Basic and acidic residues" evidence="1">
    <location>
        <begin position="12"/>
        <end position="31"/>
    </location>
</feature>
<evidence type="ECO:0000256" key="1">
    <source>
        <dbReference type="SAM" id="MobiDB-lite"/>
    </source>
</evidence>
<accession>A0A559KFK4</accession>
<proteinExistence type="predicted"/>
<organism evidence="2 3">
    <name type="scientific">Paenibacillus cremeus</name>
    <dbReference type="NCBI Taxonomy" id="2163881"/>
    <lineage>
        <taxon>Bacteria</taxon>
        <taxon>Bacillati</taxon>
        <taxon>Bacillota</taxon>
        <taxon>Bacilli</taxon>
        <taxon>Bacillales</taxon>
        <taxon>Paenibacillaceae</taxon>
        <taxon>Paenibacillus</taxon>
    </lineage>
</organism>
<dbReference type="RefSeq" id="WP_144844258.1">
    <property type="nucleotide sequence ID" value="NZ_VNJI01000005.1"/>
</dbReference>